<dbReference type="InterPro" id="IPR026757">
    <property type="entry name" value="ENTR1"/>
</dbReference>
<comment type="similarity">
    <text evidence="1">Belongs to the ENTR1 family.</text>
</comment>
<gene>
    <name evidence="7 8" type="primary">ENTR1</name>
</gene>
<feature type="region of interest" description="Disordered" evidence="5">
    <location>
        <begin position="1"/>
        <end position="35"/>
    </location>
</feature>
<dbReference type="CTD" id="10807"/>
<dbReference type="GO" id="GO:0045724">
    <property type="term" value="P:positive regulation of cilium assembly"/>
    <property type="evidence" value="ECO:0007669"/>
    <property type="project" value="TreeGrafter"/>
</dbReference>
<keyword evidence="3 4" id="KW-0175">Coiled coil</keyword>
<dbReference type="PANTHER" id="PTHR31259">
    <property type="entry name" value="ENDOSOME-ASSOCIATED TRAFFICKING REGULATOR 1"/>
    <property type="match status" value="1"/>
</dbReference>
<dbReference type="PANTHER" id="PTHR31259:SF3">
    <property type="entry name" value="ENDOSOME-ASSOCIATED-TRAFFICKING REGULATOR 1"/>
    <property type="match status" value="1"/>
</dbReference>
<evidence type="ECO:0000256" key="1">
    <source>
        <dbReference type="ARBA" id="ARBA00007791"/>
    </source>
</evidence>
<dbReference type="Proteomes" id="UP001190640">
    <property type="component" value="Chromosome 14"/>
</dbReference>
<dbReference type="RefSeq" id="XP_054853646.1">
    <property type="nucleotide sequence ID" value="XM_054997671.1"/>
</dbReference>
<dbReference type="GO" id="GO:0005769">
    <property type="term" value="C:early endosome"/>
    <property type="evidence" value="ECO:0007669"/>
    <property type="project" value="TreeGrafter"/>
</dbReference>
<protein>
    <recommendedName>
        <fullName evidence="2">Endosome-associated-trafficking regulator 1</fullName>
    </recommendedName>
</protein>
<evidence type="ECO:0000313" key="8">
    <source>
        <dbReference type="RefSeq" id="XP_054853647.1"/>
    </source>
</evidence>
<feature type="coiled-coil region" evidence="4">
    <location>
        <begin position="185"/>
        <end position="286"/>
    </location>
</feature>
<evidence type="ECO:0000313" key="6">
    <source>
        <dbReference type="Proteomes" id="UP001190640"/>
    </source>
</evidence>
<dbReference type="AlphaFoldDB" id="A0AA97KD19"/>
<organism evidence="6 8">
    <name type="scientific">Eublepharis macularius</name>
    <name type="common">Leopard gecko</name>
    <name type="synonym">Cyrtodactylus macularius</name>
    <dbReference type="NCBI Taxonomy" id="481883"/>
    <lineage>
        <taxon>Eukaryota</taxon>
        <taxon>Metazoa</taxon>
        <taxon>Chordata</taxon>
        <taxon>Craniata</taxon>
        <taxon>Vertebrata</taxon>
        <taxon>Euteleostomi</taxon>
        <taxon>Lepidosauria</taxon>
        <taxon>Squamata</taxon>
        <taxon>Bifurcata</taxon>
        <taxon>Gekkota</taxon>
        <taxon>Eublepharidae</taxon>
        <taxon>Eublepharinae</taxon>
        <taxon>Eublepharis</taxon>
    </lineage>
</organism>
<accession>A0AA97KD19</accession>
<evidence type="ECO:0000256" key="3">
    <source>
        <dbReference type="ARBA" id="ARBA00023054"/>
    </source>
</evidence>
<dbReference type="GO" id="GO:0036064">
    <property type="term" value="C:ciliary basal body"/>
    <property type="evidence" value="ECO:0007669"/>
    <property type="project" value="TreeGrafter"/>
</dbReference>
<dbReference type="GeneID" id="129342117"/>
<proteinExistence type="inferred from homology"/>
<dbReference type="KEGG" id="emc:129342117"/>
<dbReference type="RefSeq" id="XP_054853647.1">
    <property type="nucleotide sequence ID" value="XM_054997672.1"/>
</dbReference>
<dbReference type="GO" id="GO:0030496">
    <property type="term" value="C:midbody"/>
    <property type="evidence" value="ECO:0007669"/>
    <property type="project" value="TreeGrafter"/>
</dbReference>
<dbReference type="GO" id="GO:1903566">
    <property type="term" value="P:positive regulation of protein localization to cilium"/>
    <property type="evidence" value="ECO:0007669"/>
    <property type="project" value="TreeGrafter"/>
</dbReference>
<name>A0AA97KD19_EUBMA</name>
<dbReference type="GO" id="GO:0055037">
    <property type="term" value="C:recycling endosome"/>
    <property type="evidence" value="ECO:0007669"/>
    <property type="project" value="TreeGrafter"/>
</dbReference>
<evidence type="ECO:0000256" key="2">
    <source>
        <dbReference type="ARBA" id="ARBA00016007"/>
    </source>
</evidence>
<reference evidence="7 8" key="1">
    <citation type="submission" date="2025-04" db="UniProtKB">
        <authorList>
            <consortium name="RefSeq"/>
        </authorList>
    </citation>
    <scope>IDENTIFICATION</scope>
    <source>
        <tissue evidence="7 8">Blood</tissue>
    </source>
</reference>
<dbReference type="GO" id="GO:0032465">
    <property type="term" value="P:regulation of cytokinesis"/>
    <property type="evidence" value="ECO:0007669"/>
    <property type="project" value="TreeGrafter"/>
</dbReference>
<keyword evidence="6" id="KW-1185">Reference proteome</keyword>
<evidence type="ECO:0000313" key="7">
    <source>
        <dbReference type="RefSeq" id="XP_054853646.1"/>
    </source>
</evidence>
<sequence>MAARGGRPAAPEKPRAGTADGAAEEANPFSFKEFVRSQSQRDAAVDVNSGSSNKASFNESARFSLMLDNNSSPKSLGLSLECQEPFPPDSAVTSALLEDEEDGWIGTYQPSAVEEAHLARVPSISLSSTVESFYCDSSNLQTFSPWQLGRSDCYQHGLLGKGDQSFSLDEDSVEDSFYQPLQPSYEELKQDNSKLKNKMSYLQALCEAQANRVKELERMLENHKLKEAKEARDLEAMVQQVEENLQLMTKRAMKAENSVIKLKQENARLQVQMKNCMLENEGLKSRHSADLVVMRQNADTALQNLLAVITKSHSSISSPSSLEGNVSHGSELGLHRWLLRRPSMETGLFLEV</sequence>
<evidence type="ECO:0000256" key="4">
    <source>
        <dbReference type="SAM" id="Coils"/>
    </source>
</evidence>
<evidence type="ECO:0000256" key="5">
    <source>
        <dbReference type="SAM" id="MobiDB-lite"/>
    </source>
</evidence>
<dbReference type="GO" id="GO:0005813">
    <property type="term" value="C:centrosome"/>
    <property type="evidence" value="ECO:0007669"/>
    <property type="project" value="TreeGrafter"/>
</dbReference>